<keyword evidence="1" id="KW-0479">Metal-binding</keyword>
<feature type="region of interest" description="Disordered" evidence="2">
    <location>
        <begin position="132"/>
        <end position="209"/>
    </location>
</feature>
<dbReference type="EMBL" id="KQ414594">
    <property type="protein sequence ID" value="KOC70121.1"/>
    <property type="molecule type" value="Genomic_DNA"/>
</dbReference>
<dbReference type="STRING" id="597456.A0A0L7RHB8"/>
<proteinExistence type="predicted"/>
<accession>A0A0L7RHB8</accession>
<dbReference type="PROSITE" id="PS50158">
    <property type="entry name" value="ZF_CCHC"/>
    <property type="match status" value="2"/>
</dbReference>
<feature type="compositionally biased region" description="Basic and acidic residues" evidence="2">
    <location>
        <begin position="177"/>
        <end position="198"/>
    </location>
</feature>
<keyword evidence="1" id="KW-0862">Zinc</keyword>
<evidence type="ECO:0000259" key="3">
    <source>
        <dbReference type="PROSITE" id="PS50158"/>
    </source>
</evidence>
<dbReference type="InterPro" id="IPR036875">
    <property type="entry name" value="Znf_CCHC_sf"/>
</dbReference>
<dbReference type="Gene3D" id="4.10.60.10">
    <property type="entry name" value="Zinc finger, CCHC-type"/>
    <property type="match status" value="2"/>
</dbReference>
<dbReference type="AlphaFoldDB" id="A0A0L7RHB8"/>
<feature type="domain" description="CCHC-type" evidence="3">
    <location>
        <begin position="91"/>
        <end position="106"/>
    </location>
</feature>
<keyword evidence="6" id="KW-1185">Reference proteome</keyword>
<dbReference type="Pfam" id="PF00098">
    <property type="entry name" value="zf-CCHC"/>
    <property type="match status" value="2"/>
</dbReference>
<dbReference type="SUPFAM" id="SSF57756">
    <property type="entry name" value="Retrovirus zinc finger-like domains"/>
    <property type="match status" value="1"/>
</dbReference>
<evidence type="ECO:0000313" key="4">
    <source>
        <dbReference type="EMBL" id="KOC70121.1"/>
    </source>
</evidence>
<keyword evidence="1" id="KW-0863">Zinc-finger</keyword>
<dbReference type="SMART" id="SM00343">
    <property type="entry name" value="ZnF_C2HC"/>
    <property type="match status" value="2"/>
</dbReference>
<evidence type="ECO:0000256" key="1">
    <source>
        <dbReference type="PROSITE-ProRule" id="PRU00047"/>
    </source>
</evidence>
<dbReference type="GO" id="GO:0008270">
    <property type="term" value="F:zinc ion binding"/>
    <property type="evidence" value="ECO:0007669"/>
    <property type="project" value="UniProtKB-KW"/>
</dbReference>
<evidence type="ECO:0000313" key="5">
    <source>
        <dbReference type="EMBL" id="KOC70123.1"/>
    </source>
</evidence>
<evidence type="ECO:0000313" key="6">
    <source>
        <dbReference type="Proteomes" id="UP000053825"/>
    </source>
</evidence>
<dbReference type="EMBL" id="KQ414594">
    <property type="protein sequence ID" value="KOC70123.1"/>
    <property type="molecule type" value="Genomic_DNA"/>
</dbReference>
<feature type="domain" description="CCHC-type" evidence="3">
    <location>
        <begin position="71"/>
        <end position="86"/>
    </location>
</feature>
<gene>
    <name evidence="4" type="ORF">WH47_08382</name>
    <name evidence="5" type="ORF">WH47_08384</name>
</gene>
<dbReference type="Proteomes" id="UP000053825">
    <property type="component" value="Unassembled WGS sequence"/>
</dbReference>
<reference evidence="4 6" key="1">
    <citation type="submission" date="2015-07" db="EMBL/GenBank/DDBJ databases">
        <title>The genome of Habropoda laboriosa.</title>
        <authorList>
            <person name="Pan H."/>
            <person name="Kapheim K."/>
        </authorList>
    </citation>
    <scope>NUCLEOTIDE SEQUENCE [LARGE SCALE GENOMIC DNA]</scope>
    <source>
        <strain evidence="4">0110345459</strain>
    </source>
</reference>
<protein>
    <recommendedName>
        <fullName evidence="3">CCHC-type domain-containing protein</fullName>
    </recommendedName>
</protein>
<dbReference type="GO" id="GO:0003676">
    <property type="term" value="F:nucleic acid binding"/>
    <property type="evidence" value="ECO:0007669"/>
    <property type="project" value="InterPro"/>
</dbReference>
<dbReference type="InterPro" id="IPR001878">
    <property type="entry name" value="Znf_CCHC"/>
</dbReference>
<sequence length="209" mass="23201">MDEADITEAIRKLSGTTGDVKIIFLRNGAAGERNACVSLEEDAHRSCLKAGKIKIRWTICGVRQYKMPNTCFRCGQPGHFVKECNEESNLCYRCGQSGHFCRSCPKQISAVRNSGVSVSAVQISDRRKYSEVTMARQTPMGARSSAWKRVGREPPKETHSIGTQTGNDEAAGSFGDIVRREPKPKQREEKRNAKRNGDNNKTSRGKGYS</sequence>
<evidence type="ECO:0000256" key="2">
    <source>
        <dbReference type="SAM" id="MobiDB-lite"/>
    </source>
</evidence>
<name>A0A0L7RHB8_9HYME</name>
<organism evidence="4 6">
    <name type="scientific">Habropoda laboriosa</name>
    <dbReference type="NCBI Taxonomy" id="597456"/>
    <lineage>
        <taxon>Eukaryota</taxon>
        <taxon>Metazoa</taxon>
        <taxon>Ecdysozoa</taxon>
        <taxon>Arthropoda</taxon>
        <taxon>Hexapoda</taxon>
        <taxon>Insecta</taxon>
        <taxon>Pterygota</taxon>
        <taxon>Neoptera</taxon>
        <taxon>Endopterygota</taxon>
        <taxon>Hymenoptera</taxon>
        <taxon>Apocrita</taxon>
        <taxon>Aculeata</taxon>
        <taxon>Apoidea</taxon>
        <taxon>Anthophila</taxon>
        <taxon>Apidae</taxon>
        <taxon>Habropoda</taxon>
    </lineage>
</organism>
<feature type="compositionally biased region" description="Basic and acidic residues" evidence="2">
    <location>
        <begin position="150"/>
        <end position="159"/>
    </location>
</feature>